<feature type="transmembrane region" description="Helical" evidence="1">
    <location>
        <begin position="20"/>
        <end position="43"/>
    </location>
</feature>
<dbReference type="AlphaFoldDB" id="A0A6C0LPC2"/>
<sequence>MNDLVNAYFGPLGREYCLYFYFMSVFFFLLVVLGIVGIIVAAVKNPKKIDVMFFANGIMLIFNAVLAYFVNRLLNTMCMNSVR</sequence>
<protein>
    <submittedName>
        <fullName evidence="2">Uncharacterized protein</fullName>
    </submittedName>
</protein>
<evidence type="ECO:0000256" key="1">
    <source>
        <dbReference type="SAM" id="Phobius"/>
    </source>
</evidence>
<reference evidence="2" key="1">
    <citation type="journal article" date="2020" name="Nature">
        <title>Giant virus diversity and host interactions through global metagenomics.</title>
        <authorList>
            <person name="Schulz F."/>
            <person name="Roux S."/>
            <person name="Paez-Espino D."/>
            <person name="Jungbluth S."/>
            <person name="Walsh D.A."/>
            <person name="Denef V.J."/>
            <person name="McMahon K.D."/>
            <person name="Konstantinidis K.T."/>
            <person name="Eloe-Fadrosh E.A."/>
            <person name="Kyrpides N.C."/>
            <person name="Woyke T."/>
        </authorList>
    </citation>
    <scope>NUCLEOTIDE SEQUENCE</scope>
    <source>
        <strain evidence="2">GVMAG-M-3300027892-73</strain>
    </source>
</reference>
<name>A0A6C0LPC2_9ZZZZ</name>
<organism evidence="2">
    <name type="scientific">viral metagenome</name>
    <dbReference type="NCBI Taxonomy" id="1070528"/>
    <lineage>
        <taxon>unclassified sequences</taxon>
        <taxon>metagenomes</taxon>
        <taxon>organismal metagenomes</taxon>
    </lineage>
</organism>
<keyword evidence="1" id="KW-1133">Transmembrane helix</keyword>
<keyword evidence="1" id="KW-0812">Transmembrane</keyword>
<proteinExistence type="predicted"/>
<keyword evidence="1" id="KW-0472">Membrane</keyword>
<evidence type="ECO:0000313" key="2">
    <source>
        <dbReference type="EMBL" id="QHU31132.1"/>
    </source>
</evidence>
<dbReference type="EMBL" id="MN740524">
    <property type="protein sequence ID" value="QHU31132.1"/>
    <property type="molecule type" value="Genomic_DNA"/>
</dbReference>
<feature type="transmembrane region" description="Helical" evidence="1">
    <location>
        <begin position="50"/>
        <end position="70"/>
    </location>
</feature>
<accession>A0A6C0LPC2</accession>